<proteinExistence type="predicted"/>
<evidence type="ECO:0000313" key="1">
    <source>
        <dbReference type="EMBL" id="SDA97095.1"/>
    </source>
</evidence>
<reference evidence="2" key="1">
    <citation type="submission" date="2016-10" db="EMBL/GenBank/DDBJ databases">
        <authorList>
            <person name="Varghese N."/>
            <person name="Submissions S."/>
        </authorList>
    </citation>
    <scope>NUCLEOTIDE SEQUENCE [LARGE SCALE GENOMIC DNA]</scope>
    <source>
        <strain evidence="2">DSM 22703</strain>
    </source>
</reference>
<sequence>MSSLLLLSGALAKNGSFGFAKGRLLCRAKPNVPFVRWLFCPLVFRLLSGQIGLHPTFWGFAMAGSFSTKLHSEN</sequence>
<keyword evidence="2" id="KW-1185">Reference proteome</keyword>
<accession>A0A1G5ZR24</accession>
<organism evidence="1 2">
    <name type="scientific">Algoriphagus alkaliphilus</name>
    <dbReference type="NCBI Taxonomy" id="279824"/>
    <lineage>
        <taxon>Bacteria</taxon>
        <taxon>Pseudomonadati</taxon>
        <taxon>Bacteroidota</taxon>
        <taxon>Cytophagia</taxon>
        <taxon>Cytophagales</taxon>
        <taxon>Cyclobacteriaceae</taxon>
        <taxon>Algoriphagus</taxon>
    </lineage>
</organism>
<dbReference type="STRING" id="279824.SAMN03080617_04328"/>
<name>A0A1G5ZR24_9BACT</name>
<gene>
    <name evidence="1" type="ORF">SAMN03080617_04328</name>
</gene>
<dbReference type="EMBL" id="FMXE01000058">
    <property type="protein sequence ID" value="SDA97095.1"/>
    <property type="molecule type" value="Genomic_DNA"/>
</dbReference>
<dbReference type="Proteomes" id="UP000198756">
    <property type="component" value="Unassembled WGS sequence"/>
</dbReference>
<protein>
    <submittedName>
        <fullName evidence="1">Uncharacterized protein</fullName>
    </submittedName>
</protein>
<dbReference type="AlphaFoldDB" id="A0A1G5ZR24"/>
<evidence type="ECO:0000313" key="2">
    <source>
        <dbReference type="Proteomes" id="UP000198756"/>
    </source>
</evidence>